<organism evidence="4">
    <name type="scientific">Jonesiaceae bacterium BS-20</name>
    <dbReference type="NCBI Taxonomy" id="3120821"/>
    <lineage>
        <taxon>Bacteria</taxon>
        <taxon>Bacillati</taxon>
        <taxon>Actinomycetota</taxon>
        <taxon>Actinomycetes</taxon>
        <taxon>Micrococcales</taxon>
        <taxon>Jonesiaceae</taxon>
    </lineage>
</organism>
<dbReference type="GO" id="GO:0005886">
    <property type="term" value="C:plasma membrane"/>
    <property type="evidence" value="ECO:0007669"/>
    <property type="project" value="TreeGrafter"/>
</dbReference>
<evidence type="ECO:0000256" key="1">
    <source>
        <dbReference type="ARBA" id="ARBA00022741"/>
    </source>
</evidence>
<name>A0AAU7DVA4_9MICO</name>
<dbReference type="EMBL" id="CP146203">
    <property type="protein sequence ID" value="XBH21207.1"/>
    <property type="molecule type" value="Genomic_DNA"/>
</dbReference>
<evidence type="ECO:0000313" key="4">
    <source>
        <dbReference type="EMBL" id="XBH21207.1"/>
    </source>
</evidence>
<protein>
    <submittedName>
        <fullName evidence="4">ATP-binding cassette domain-containing protein</fullName>
    </submittedName>
</protein>
<dbReference type="SMART" id="SM00382">
    <property type="entry name" value="AAA"/>
    <property type="match status" value="1"/>
</dbReference>
<evidence type="ECO:0000259" key="3">
    <source>
        <dbReference type="PROSITE" id="PS50893"/>
    </source>
</evidence>
<dbReference type="InterPro" id="IPR003593">
    <property type="entry name" value="AAA+_ATPase"/>
</dbReference>
<evidence type="ECO:0000256" key="2">
    <source>
        <dbReference type="ARBA" id="ARBA00022840"/>
    </source>
</evidence>
<dbReference type="PROSITE" id="PS00211">
    <property type="entry name" value="ABC_TRANSPORTER_1"/>
    <property type="match status" value="1"/>
</dbReference>
<dbReference type="InterPro" id="IPR017871">
    <property type="entry name" value="ABC_transporter-like_CS"/>
</dbReference>
<dbReference type="PANTHER" id="PTHR24220:SF86">
    <property type="entry name" value="ABC TRANSPORTER ABCH.1"/>
    <property type="match status" value="1"/>
</dbReference>
<feature type="domain" description="ABC transporter" evidence="3">
    <location>
        <begin position="3"/>
        <end position="214"/>
    </location>
</feature>
<dbReference type="AlphaFoldDB" id="A0AAU7DVA4"/>
<proteinExistence type="predicted"/>
<dbReference type="PROSITE" id="PS50893">
    <property type="entry name" value="ABC_TRANSPORTER_2"/>
    <property type="match status" value="1"/>
</dbReference>
<dbReference type="GO" id="GO:0022857">
    <property type="term" value="F:transmembrane transporter activity"/>
    <property type="evidence" value="ECO:0007669"/>
    <property type="project" value="TreeGrafter"/>
</dbReference>
<dbReference type="InterPro" id="IPR015854">
    <property type="entry name" value="ABC_transpr_LolD-like"/>
</dbReference>
<dbReference type="InterPro" id="IPR027417">
    <property type="entry name" value="P-loop_NTPase"/>
</dbReference>
<dbReference type="GO" id="GO:0005524">
    <property type="term" value="F:ATP binding"/>
    <property type="evidence" value="ECO:0007669"/>
    <property type="project" value="UniProtKB-KW"/>
</dbReference>
<dbReference type="InterPro" id="IPR003439">
    <property type="entry name" value="ABC_transporter-like_ATP-bd"/>
</dbReference>
<dbReference type="Pfam" id="PF00005">
    <property type="entry name" value="ABC_tran"/>
    <property type="match status" value="1"/>
</dbReference>
<reference evidence="4" key="1">
    <citation type="submission" date="2024-02" db="EMBL/GenBank/DDBJ databases">
        <title>Tomenella chthoni gen. nov. sp. nov., a member of the family Jonesiaceae isolated from bat guano.</title>
        <authorList>
            <person name="Miller S.L."/>
            <person name="King J."/>
            <person name="Sankaranarayanan K."/>
            <person name="Lawson P.A."/>
        </authorList>
    </citation>
    <scope>NUCLEOTIDE SEQUENCE</scope>
    <source>
        <strain evidence="4">BS-20</strain>
    </source>
</reference>
<dbReference type="PANTHER" id="PTHR24220">
    <property type="entry name" value="IMPORT ATP-BINDING PROTEIN"/>
    <property type="match status" value="1"/>
</dbReference>
<accession>A0AAU7DVA4</accession>
<sequence length="214" mass="23396">MIIEAHGVGVTIDRRTIIHGQSLRCRPGTMTAITGPSGSGKTTLLHTLGLLLSPSSGQVTADGRVISGFSPRMRRKYWRDHAAFVLQDYGIIEDELVEFNVRLRRARRGIDHKLNAALEYVGLADRKGELASHLSGGEKQRLALSRAVYRDAPVLYVDEPTASLDSTNRALVTNLLANFSRSGATVIISTHDEELISVCDQHHRIPSPASLPLP</sequence>
<dbReference type="GO" id="GO:0016887">
    <property type="term" value="F:ATP hydrolysis activity"/>
    <property type="evidence" value="ECO:0007669"/>
    <property type="project" value="InterPro"/>
</dbReference>
<gene>
    <name evidence="4" type="ORF">V5R04_13455</name>
</gene>
<keyword evidence="2 4" id="KW-0067">ATP-binding</keyword>
<keyword evidence="1" id="KW-0547">Nucleotide-binding</keyword>
<dbReference type="Gene3D" id="3.40.50.300">
    <property type="entry name" value="P-loop containing nucleotide triphosphate hydrolases"/>
    <property type="match status" value="1"/>
</dbReference>
<dbReference type="SUPFAM" id="SSF52540">
    <property type="entry name" value="P-loop containing nucleoside triphosphate hydrolases"/>
    <property type="match status" value="1"/>
</dbReference>